<accession>A0A6J2M0Y6</accession>
<keyword evidence="7" id="KW-0862">Zinc</keyword>
<keyword evidence="8" id="KW-0832">Ubl conjugation</keyword>
<dbReference type="Pfam" id="PF00096">
    <property type="entry name" value="zf-C2H2"/>
    <property type="match status" value="5"/>
</dbReference>
<dbReference type="CDD" id="cd07765">
    <property type="entry name" value="KRAB_A-box"/>
    <property type="match status" value="1"/>
</dbReference>
<feature type="compositionally biased region" description="Pro residues" evidence="14">
    <location>
        <begin position="1"/>
        <end position="10"/>
    </location>
</feature>
<dbReference type="PANTHER" id="PTHR23234:SF8">
    <property type="entry name" value="C2H2-TYPE DOMAIN-CONTAINING PROTEIN"/>
    <property type="match status" value="1"/>
</dbReference>
<evidence type="ECO:0000256" key="5">
    <source>
        <dbReference type="ARBA" id="ARBA00022737"/>
    </source>
</evidence>
<keyword evidence="3" id="KW-1017">Isopeptide bond</keyword>
<dbReference type="OrthoDB" id="6077919at2759"/>
<feature type="domain" description="C2H2-type" evidence="15">
    <location>
        <begin position="451"/>
        <end position="478"/>
    </location>
</feature>
<dbReference type="GO" id="GO:0003677">
    <property type="term" value="F:DNA binding"/>
    <property type="evidence" value="ECO:0007669"/>
    <property type="project" value="UniProtKB-KW"/>
</dbReference>
<dbReference type="PANTHER" id="PTHR23234">
    <property type="entry name" value="ZNF44 PROTEIN"/>
    <property type="match status" value="1"/>
</dbReference>
<evidence type="ECO:0000256" key="7">
    <source>
        <dbReference type="ARBA" id="ARBA00022833"/>
    </source>
</evidence>
<dbReference type="InParanoid" id="A0A6J2M0Y6"/>
<dbReference type="RefSeq" id="XP_028373682.2">
    <property type="nucleotide sequence ID" value="XM_028517881.2"/>
</dbReference>
<feature type="region of interest" description="Disordered" evidence="14">
    <location>
        <begin position="1"/>
        <end position="53"/>
    </location>
</feature>
<evidence type="ECO:0000256" key="11">
    <source>
        <dbReference type="ARBA" id="ARBA00023163"/>
    </source>
</evidence>
<keyword evidence="6 13" id="KW-0863">Zinc-finger</keyword>
<dbReference type="InterPro" id="IPR036236">
    <property type="entry name" value="Znf_C2H2_sf"/>
</dbReference>
<evidence type="ECO:0000256" key="10">
    <source>
        <dbReference type="ARBA" id="ARBA00023125"/>
    </source>
</evidence>
<dbReference type="GO" id="GO:0008270">
    <property type="term" value="F:zinc ion binding"/>
    <property type="evidence" value="ECO:0007669"/>
    <property type="project" value="UniProtKB-KW"/>
</dbReference>
<dbReference type="Proteomes" id="UP000504628">
    <property type="component" value="Chromosome 3"/>
</dbReference>
<keyword evidence="5" id="KW-0677">Repeat</keyword>
<dbReference type="SMART" id="SM00349">
    <property type="entry name" value="KRAB"/>
    <property type="match status" value="1"/>
</dbReference>
<protein>
    <submittedName>
        <fullName evidence="18">Zinc finger protein 713</fullName>
    </submittedName>
</protein>
<evidence type="ECO:0000256" key="13">
    <source>
        <dbReference type="PROSITE-ProRule" id="PRU00042"/>
    </source>
</evidence>
<keyword evidence="4" id="KW-0479">Metal-binding</keyword>
<sequence length="590" mass="67429">MEGSSPPPLPSQYAKFCEGRGPSPRTPGLRALVKSRPGKTGGRSEPAGGKLSAPDAAGACVLESRSQHGAVAIAGFSQQSLPGSGGWSSPRGPVTGSHWFKHQGTHTFSRPGLGGRRRQRGGGVRGRSNPKGPLSVMPSQNAILFKEGNMEKKEMNDGSHIVKSQESLTFQDVAVDFTREEWDQLYPAQKNLYRDVMLENYRNLVALGHQLHKPEVIIQLEEEEQWMMERDGPLDTHPDGENRPEVKKLTPTQNFSDENQTHDMIMERLTGDNFWYSILGGLWDFDYQLEFCQENQQRHLDQVSFTQKKITKERSLECTRFGENYKMNSNLIMHQQISSIEIPLTSDTQGNNTKHNSELIYYQGNYIRNNTYEYNECGKIFNQHVLCTSHIHTEERPSECRKAFNHNSSFTQPQIILTGEKPYKCDECGKRFSQRIHLIQHQRIHTGEKPFICNECGKAFRQHSSFTQHLRIHTGEKPYKCNQCGKAFSRITSLTEHHRRHTGEKPYACSFCEKAFSQRTHLNQHERTHTGEKPYKCNECEKAFSQSAHLNQHRKIHTREKLYEYNKCDNVLSHSPSLSQQHITHGGEII</sequence>
<feature type="domain" description="C2H2-type" evidence="15">
    <location>
        <begin position="535"/>
        <end position="562"/>
    </location>
</feature>
<evidence type="ECO:0000256" key="6">
    <source>
        <dbReference type="ARBA" id="ARBA00022771"/>
    </source>
</evidence>
<reference evidence="18" key="1">
    <citation type="submission" date="2025-08" db="UniProtKB">
        <authorList>
            <consortium name="RefSeq"/>
        </authorList>
    </citation>
    <scope>IDENTIFICATION</scope>
    <source>
        <tissue evidence="18">Muscle</tissue>
    </source>
</reference>
<evidence type="ECO:0000256" key="4">
    <source>
        <dbReference type="ARBA" id="ARBA00022723"/>
    </source>
</evidence>
<dbReference type="PROSITE" id="PS00028">
    <property type="entry name" value="ZINC_FINGER_C2H2_1"/>
    <property type="match status" value="5"/>
</dbReference>
<evidence type="ECO:0000313" key="18">
    <source>
        <dbReference type="RefSeq" id="XP_028373682.2"/>
    </source>
</evidence>
<organism evidence="17 18">
    <name type="scientific">Phyllostomus discolor</name>
    <name type="common">pale spear-nosed bat</name>
    <dbReference type="NCBI Taxonomy" id="89673"/>
    <lineage>
        <taxon>Eukaryota</taxon>
        <taxon>Metazoa</taxon>
        <taxon>Chordata</taxon>
        <taxon>Craniata</taxon>
        <taxon>Vertebrata</taxon>
        <taxon>Euteleostomi</taxon>
        <taxon>Mammalia</taxon>
        <taxon>Eutheria</taxon>
        <taxon>Laurasiatheria</taxon>
        <taxon>Chiroptera</taxon>
        <taxon>Yangochiroptera</taxon>
        <taxon>Phyllostomidae</taxon>
        <taxon>Phyllostominae</taxon>
        <taxon>Phyllostomus</taxon>
    </lineage>
</organism>
<evidence type="ECO:0000256" key="12">
    <source>
        <dbReference type="ARBA" id="ARBA00023242"/>
    </source>
</evidence>
<gene>
    <name evidence="18" type="primary">ZNF713</name>
</gene>
<evidence type="ECO:0000256" key="8">
    <source>
        <dbReference type="ARBA" id="ARBA00022843"/>
    </source>
</evidence>
<keyword evidence="10" id="KW-0238">DNA-binding</keyword>
<dbReference type="CTD" id="349075"/>
<dbReference type="FunFam" id="3.30.160.60:FF:000224">
    <property type="entry name" value="Zinc finger protein 329"/>
    <property type="match status" value="1"/>
</dbReference>
<dbReference type="GeneID" id="114501355"/>
<dbReference type="InterPro" id="IPR036051">
    <property type="entry name" value="KRAB_dom_sf"/>
</dbReference>
<dbReference type="PROSITE" id="PS50157">
    <property type="entry name" value="ZINC_FINGER_C2H2_2"/>
    <property type="match status" value="5"/>
</dbReference>
<evidence type="ECO:0000256" key="9">
    <source>
        <dbReference type="ARBA" id="ARBA00023015"/>
    </source>
</evidence>
<dbReference type="GO" id="GO:0005634">
    <property type="term" value="C:nucleus"/>
    <property type="evidence" value="ECO:0007669"/>
    <property type="project" value="UniProtKB-SubCell"/>
</dbReference>
<keyword evidence="17" id="KW-1185">Reference proteome</keyword>
<dbReference type="SMART" id="SM00355">
    <property type="entry name" value="ZnF_C2H2"/>
    <property type="match status" value="5"/>
</dbReference>
<keyword evidence="12" id="KW-0539">Nucleus</keyword>
<evidence type="ECO:0000256" key="14">
    <source>
        <dbReference type="SAM" id="MobiDB-lite"/>
    </source>
</evidence>
<evidence type="ECO:0000313" key="17">
    <source>
        <dbReference type="Proteomes" id="UP000504628"/>
    </source>
</evidence>
<proteinExistence type="inferred from homology"/>
<dbReference type="FunFam" id="3.30.160.60:FF:000512">
    <property type="entry name" value="zinc finger protein 197 isoform X1"/>
    <property type="match status" value="1"/>
</dbReference>
<evidence type="ECO:0000256" key="1">
    <source>
        <dbReference type="ARBA" id="ARBA00004123"/>
    </source>
</evidence>
<dbReference type="InterPro" id="IPR001909">
    <property type="entry name" value="KRAB"/>
</dbReference>
<dbReference type="KEGG" id="pdic:114501355"/>
<dbReference type="InterPro" id="IPR050758">
    <property type="entry name" value="Znf_C2H2-type"/>
</dbReference>
<feature type="region of interest" description="Disordered" evidence="14">
    <location>
        <begin position="103"/>
        <end position="137"/>
    </location>
</feature>
<evidence type="ECO:0000256" key="2">
    <source>
        <dbReference type="ARBA" id="ARBA00006991"/>
    </source>
</evidence>
<feature type="domain" description="C2H2-type" evidence="15">
    <location>
        <begin position="423"/>
        <end position="450"/>
    </location>
</feature>
<feature type="domain" description="C2H2-type" evidence="15">
    <location>
        <begin position="479"/>
        <end position="506"/>
    </location>
</feature>
<dbReference type="Gene3D" id="3.30.160.60">
    <property type="entry name" value="Classic Zinc Finger"/>
    <property type="match status" value="6"/>
</dbReference>
<dbReference type="FunFam" id="3.30.160.60:FF:000252">
    <property type="entry name" value="Zinc finger protein 287"/>
    <property type="match status" value="1"/>
</dbReference>
<feature type="domain" description="KRAB" evidence="16">
    <location>
        <begin position="168"/>
        <end position="238"/>
    </location>
</feature>
<dbReference type="GO" id="GO:0006355">
    <property type="term" value="P:regulation of DNA-templated transcription"/>
    <property type="evidence" value="ECO:0007669"/>
    <property type="project" value="InterPro"/>
</dbReference>
<dbReference type="InterPro" id="IPR013087">
    <property type="entry name" value="Znf_C2H2_type"/>
</dbReference>
<dbReference type="AlphaFoldDB" id="A0A6J2M0Y6"/>
<dbReference type="SUPFAM" id="SSF57667">
    <property type="entry name" value="beta-beta-alpha zinc fingers"/>
    <property type="match status" value="5"/>
</dbReference>
<keyword evidence="9" id="KW-0805">Transcription regulation</keyword>
<dbReference type="Pfam" id="PF01352">
    <property type="entry name" value="KRAB"/>
    <property type="match status" value="1"/>
</dbReference>
<name>A0A6J2M0Y6_9CHIR</name>
<comment type="subcellular location">
    <subcellularLocation>
        <location evidence="1">Nucleus</location>
    </subcellularLocation>
</comment>
<evidence type="ECO:0000259" key="16">
    <source>
        <dbReference type="PROSITE" id="PS50805"/>
    </source>
</evidence>
<keyword evidence="11" id="KW-0804">Transcription</keyword>
<evidence type="ECO:0000259" key="15">
    <source>
        <dbReference type="PROSITE" id="PS50157"/>
    </source>
</evidence>
<dbReference type="FunFam" id="3.30.160.60:FF:002343">
    <property type="entry name" value="Zinc finger protein 33A"/>
    <property type="match status" value="1"/>
</dbReference>
<dbReference type="SUPFAM" id="SSF109640">
    <property type="entry name" value="KRAB domain (Kruppel-associated box)"/>
    <property type="match status" value="1"/>
</dbReference>
<dbReference type="FunFam" id="3.30.160.60:FF:000330">
    <property type="entry name" value="Zinc finger with KRAB and SCAN domains 1"/>
    <property type="match status" value="1"/>
</dbReference>
<evidence type="ECO:0000256" key="3">
    <source>
        <dbReference type="ARBA" id="ARBA00022499"/>
    </source>
</evidence>
<dbReference type="Gene3D" id="6.10.140.140">
    <property type="match status" value="1"/>
</dbReference>
<comment type="similarity">
    <text evidence="2">Belongs to the krueppel C2H2-type zinc-finger protein family.</text>
</comment>
<dbReference type="PROSITE" id="PS50805">
    <property type="entry name" value="KRAB"/>
    <property type="match status" value="1"/>
</dbReference>
<feature type="domain" description="C2H2-type" evidence="15">
    <location>
        <begin position="507"/>
        <end position="534"/>
    </location>
</feature>